<dbReference type="Proteomes" id="UP000464178">
    <property type="component" value="Chromosome"/>
</dbReference>
<name>A0A6P2CVI4_9BACT</name>
<evidence type="ECO:0000313" key="4">
    <source>
        <dbReference type="Proteomes" id="UP000464178"/>
    </source>
</evidence>
<keyword evidence="4" id="KW-1185">Reference proteome</keyword>
<dbReference type="EMBL" id="LR593886">
    <property type="protein sequence ID" value="VTR91170.1"/>
    <property type="molecule type" value="Genomic_DNA"/>
</dbReference>
<evidence type="ECO:0000313" key="3">
    <source>
        <dbReference type="EMBL" id="VTR91170.1"/>
    </source>
</evidence>
<feature type="signal peptide" evidence="2">
    <location>
        <begin position="1"/>
        <end position="22"/>
    </location>
</feature>
<organism evidence="3 4">
    <name type="scientific">Gemmata massiliana</name>
    <dbReference type="NCBI Taxonomy" id="1210884"/>
    <lineage>
        <taxon>Bacteria</taxon>
        <taxon>Pseudomonadati</taxon>
        <taxon>Planctomycetota</taxon>
        <taxon>Planctomycetia</taxon>
        <taxon>Gemmatales</taxon>
        <taxon>Gemmataceae</taxon>
        <taxon>Gemmata</taxon>
    </lineage>
</organism>
<evidence type="ECO:0000256" key="1">
    <source>
        <dbReference type="SAM" id="MobiDB-lite"/>
    </source>
</evidence>
<feature type="region of interest" description="Disordered" evidence="1">
    <location>
        <begin position="53"/>
        <end position="77"/>
    </location>
</feature>
<sequence>MVVRRAVAVAGVLALAGLAARAQEPPASAGSAAGPATKSNVVPSPFRAQLVTDNRFPPKVPAPKGGAIKDEDRDPRDRTGKMHCLVCEYGLAPVVAIFVRADTSKIKETDGLSKLFQKLDSASKDPNKARDGLISKYQSDRLGAFGMFLTLDGGTKAVTVKAADGSDTKVAVDLEYPHDEKRDEKRDEVQRYAGVVKADQVPFGLAADKSAALTAFAVGDAPVTVIIYNRMRIAQRWELKLDDLTDEKVNAIVAAIEEMVRGKQK</sequence>
<feature type="chain" id="PRO_5026945596" description="Secreted protein" evidence="2">
    <location>
        <begin position="23"/>
        <end position="265"/>
    </location>
</feature>
<dbReference type="KEGG" id="gms:SOIL9_65440"/>
<dbReference type="AlphaFoldDB" id="A0A6P2CVI4"/>
<accession>A0A6P2CVI4</accession>
<protein>
    <recommendedName>
        <fullName evidence="5">Secreted protein</fullName>
    </recommendedName>
</protein>
<keyword evidence="2" id="KW-0732">Signal</keyword>
<evidence type="ECO:0000256" key="2">
    <source>
        <dbReference type="SAM" id="SignalP"/>
    </source>
</evidence>
<dbReference type="RefSeq" id="WP_162666206.1">
    <property type="nucleotide sequence ID" value="NZ_LR593886.1"/>
</dbReference>
<evidence type="ECO:0008006" key="5">
    <source>
        <dbReference type="Google" id="ProtNLM"/>
    </source>
</evidence>
<gene>
    <name evidence="3" type="ORF">SOIL9_65440</name>
</gene>
<reference evidence="3 4" key="1">
    <citation type="submission" date="2019-05" db="EMBL/GenBank/DDBJ databases">
        <authorList>
            <consortium name="Science for Life Laboratories"/>
        </authorList>
    </citation>
    <scope>NUCLEOTIDE SEQUENCE [LARGE SCALE GENOMIC DNA]</scope>
    <source>
        <strain evidence="3">Soil9</strain>
    </source>
</reference>
<proteinExistence type="predicted"/>
<feature type="compositionally biased region" description="Basic and acidic residues" evidence="1">
    <location>
        <begin position="67"/>
        <end position="77"/>
    </location>
</feature>